<evidence type="ECO:0000313" key="2">
    <source>
        <dbReference type="EMBL" id="RJL00700.1"/>
    </source>
</evidence>
<keyword evidence="3" id="KW-1185">Reference proteome</keyword>
<dbReference type="GO" id="GO:0003824">
    <property type="term" value="F:catalytic activity"/>
    <property type="evidence" value="ECO:0007669"/>
    <property type="project" value="InterPro"/>
</dbReference>
<name>A0A418ZSL8_9RHOB</name>
<dbReference type="InterPro" id="IPR036038">
    <property type="entry name" value="Aminotransferase-like"/>
</dbReference>
<dbReference type="NCBIfam" id="NF005729">
    <property type="entry name" value="PRK07546.1-3"/>
    <property type="match status" value="1"/>
</dbReference>
<proteinExistence type="predicted"/>
<reference evidence="2 3" key="1">
    <citation type="submission" date="2018-09" db="EMBL/GenBank/DDBJ databases">
        <title>Paracoccus onubensis nov. sp. a moderate halophilic bacterium isolated from Gruta de las Maravillas (Aracena, Spain).</title>
        <authorList>
            <person name="Jurado V."/>
            <person name="Gutierrez-Patricio S."/>
            <person name="Gonzalez-Pimentel J.L."/>
            <person name="Laiz L."/>
            <person name="Saiz-Jimenez C."/>
        </authorList>
    </citation>
    <scope>NUCLEOTIDE SEQUENCE [LARGE SCALE GENOMIC DNA]</scope>
    <source>
        <strain evidence="2 3">DSM 19484</strain>
    </source>
</reference>
<dbReference type="OrthoDB" id="9809239at2"/>
<dbReference type="InterPro" id="IPR001544">
    <property type="entry name" value="Aminotrans_IV"/>
</dbReference>
<dbReference type="Proteomes" id="UP000285530">
    <property type="component" value="Unassembled WGS sequence"/>
</dbReference>
<evidence type="ECO:0000256" key="1">
    <source>
        <dbReference type="ARBA" id="ARBA00014472"/>
    </source>
</evidence>
<sequence>MGGGVVQGRIPEPHPPGLTLFETMRAEADGGIALWPLHLARLRRGCARLGWGLDHARAAALLADLPRGAVLRARLSVDAGGRFTLSHAPLAPNPPEWCVGIAAERLRAGDPWLGMKSSHRPAYDAARAALAAGLDEVILLNDRGQPCEGSITSVFVERDGVLLTPPLSRGLLPGVLRASLLGAGRAREADLGLEDLARGPMLCGNALRGLIPARLLA</sequence>
<evidence type="ECO:0000313" key="3">
    <source>
        <dbReference type="Proteomes" id="UP000285530"/>
    </source>
</evidence>
<accession>A0A418ZSL8</accession>
<dbReference type="Gene3D" id="3.20.10.10">
    <property type="entry name" value="D-amino Acid Aminotransferase, subunit A, domain 2"/>
    <property type="match status" value="1"/>
</dbReference>
<dbReference type="AlphaFoldDB" id="A0A418ZSL8"/>
<organism evidence="2 3">
    <name type="scientific">Paracoccus aestuarii</name>
    <dbReference type="NCBI Taxonomy" id="453842"/>
    <lineage>
        <taxon>Bacteria</taxon>
        <taxon>Pseudomonadati</taxon>
        <taxon>Pseudomonadota</taxon>
        <taxon>Alphaproteobacteria</taxon>
        <taxon>Rhodobacterales</taxon>
        <taxon>Paracoccaceae</taxon>
        <taxon>Paracoccus</taxon>
    </lineage>
</organism>
<dbReference type="Pfam" id="PF01063">
    <property type="entry name" value="Aminotran_4"/>
    <property type="match status" value="1"/>
</dbReference>
<dbReference type="Gene3D" id="3.30.470.10">
    <property type="match status" value="1"/>
</dbReference>
<dbReference type="InterPro" id="IPR043132">
    <property type="entry name" value="BCAT-like_C"/>
</dbReference>
<protein>
    <recommendedName>
        <fullName evidence="1">Probable branched-chain-amino-acid aminotransferase</fullName>
    </recommendedName>
</protein>
<dbReference type="InterPro" id="IPR043131">
    <property type="entry name" value="BCAT-like_N"/>
</dbReference>
<gene>
    <name evidence="2" type="ORF">D3P06_13220</name>
</gene>
<dbReference type="EMBL" id="QZEV01000076">
    <property type="protein sequence ID" value="RJL00700.1"/>
    <property type="molecule type" value="Genomic_DNA"/>
</dbReference>
<dbReference type="SUPFAM" id="SSF56752">
    <property type="entry name" value="D-aminoacid aminotransferase-like PLP-dependent enzymes"/>
    <property type="match status" value="1"/>
</dbReference>
<comment type="caution">
    <text evidence="2">The sequence shown here is derived from an EMBL/GenBank/DDBJ whole genome shotgun (WGS) entry which is preliminary data.</text>
</comment>